<feature type="transmembrane region" description="Helical" evidence="8">
    <location>
        <begin position="234"/>
        <end position="253"/>
    </location>
</feature>
<sequence>MLKHKRKPWKKNLYENQGYEDNYTDPSFLKELATNKDLKIFTYIEAVRGASRLVFQGSCVTFFLIIFYYLYDNRVSPQAVFLYSSIATVFGYLCYIGKKINLSTCIENSRTGICVLVFGYIFSPLLHTLTDSISTDTIFSTTGFVMFLHLVFYDYGMSAFIVSKAISLNAAIFGAICLASRLSSSFHAFVLLTMSSEFFALGPILVERIWTPYLVIPAGIVCSYFLYQISTPILVTYLWFLIFLNIVCPYIFWKQQENKKTIFGPWDEAIVDEIDVNKDEKRLN</sequence>
<keyword evidence="7 8" id="KW-0472">Membrane</keyword>
<name>A0A336MPC3_CULSO</name>
<dbReference type="AlphaFoldDB" id="A0A336MPC3"/>
<dbReference type="PANTHER" id="PTHR12982">
    <property type="entry name" value="PHOSPHATIDYLINOSITOL GLYCAN, CLASS C"/>
    <property type="match status" value="1"/>
</dbReference>
<feature type="transmembrane region" description="Helical" evidence="8">
    <location>
        <begin position="138"/>
        <end position="156"/>
    </location>
</feature>
<gene>
    <name evidence="10" type="primary">CSON003617</name>
</gene>
<evidence type="ECO:0000256" key="1">
    <source>
        <dbReference type="ARBA" id="ARBA00004141"/>
    </source>
</evidence>
<evidence type="ECO:0000313" key="9">
    <source>
        <dbReference type="EMBL" id="SSX11857.1"/>
    </source>
</evidence>
<dbReference type="GO" id="GO:0006506">
    <property type="term" value="P:GPI anchor biosynthetic process"/>
    <property type="evidence" value="ECO:0007669"/>
    <property type="project" value="UniProtKB-UniPathway"/>
</dbReference>
<dbReference type="PANTHER" id="PTHR12982:SF0">
    <property type="entry name" value="PHOSPHATIDYLINOSITOL N-ACETYLGLUCOSAMINYLTRANSFERASE SUBUNIT C"/>
    <property type="match status" value="1"/>
</dbReference>
<reference evidence="9" key="1">
    <citation type="submission" date="2018-04" db="EMBL/GenBank/DDBJ databases">
        <authorList>
            <person name="Go L.Y."/>
            <person name="Mitchell J.A."/>
        </authorList>
    </citation>
    <scope>NUCLEOTIDE SEQUENCE</scope>
    <source>
        <tissue evidence="9">Whole organism</tissue>
    </source>
</reference>
<dbReference type="InterPro" id="IPR009450">
    <property type="entry name" value="Plno_GlcNAc_GPI2"/>
</dbReference>
<evidence type="ECO:0000256" key="4">
    <source>
        <dbReference type="ARBA" id="ARBA00022502"/>
    </source>
</evidence>
<comment type="similarity">
    <text evidence="3">Belongs to the PIGC family.</text>
</comment>
<feature type="transmembrane region" description="Helical" evidence="8">
    <location>
        <begin position="77"/>
        <end position="96"/>
    </location>
</feature>
<dbReference type="GO" id="GO:0000506">
    <property type="term" value="C:glycosylphosphatidylinositol-N-acetylglucosaminyltransferase (GPI-GnT) complex"/>
    <property type="evidence" value="ECO:0007669"/>
    <property type="project" value="TreeGrafter"/>
</dbReference>
<keyword evidence="5 8" id="KW-0812">Transmembrane</keyword>
<dbReference type="EMBL" id="UFQT01001685">
    <property type="protein sequence ID" value="SSX31421.1"/>
    <property type="molecule type" value="Genomic_DNA"/>
</dbReference>
<evidence type="ECO:0000256" key="2">
    <source>
        <dbReference type="ARBA" id="ARBA00004687"/>
    </source>
</evidence>
<dbReference type="VEuPathDB" id="VectorBase:CSON003617"/>
<comment type="subcellular location">
    <subcellularLocation>
        <location evidence="1">Membrane</location>
        <topology evidence="1">Multi-pass membrane protein</topology>
    </subcellularLocation>
</comment>
<evidence type="ECO:0000256" key="5">
    <source>
        <dbReference type="ARBA" id="ARBA00022692"/>
    </source>
</evidence>
<feature type="transmembrane region" description="Helical" evidence="8">
    <location>
        <begin position="168"/>
        <end position="189"/>
    </location>
</feature>
<protein>
    <submittedName>
        <fullName evidence="10">CSON003617 protein</fullName>
    </submittedName>
</protein>
<dbReference type="OMA" id="STSYHAF"/>
<evidence type="ECO:0000256" key="7">
    <source>
        <dbReference type="ARBA" id="ARBA00023136"/>
    </source>
</evidence>
<evidence type="ECO:0000256" key="8">
    <source>
        <dbReference type="SAM" id="Phobius"/>
    </source>
</evidence>
<feature type="transmembrane region" description="Helical" evidence="8">
    <location>
        <begin position="53"/>
        <end position="71"/>
    </location>
</feature>
<dbReference type="Pfam" id="PF06432">
    <property type="entry name" value="GPI2"/>
    <property type="match status" value="1"/>
</dbReference>
<keyword evidence="6 8" id="KW-1133">Transmembrane helix</keyword>
<dbReference type="UniPathway" id="UPA00196"/>
<evidence type="ECO:0000256" key="3">
    <source>
        <dbReference type="ARBA" id="ARBA00008321"/>
    </source>
</evidence>
<feature type="transmembrane region" description="Helical" evidence="8">
    <location>
        <begin position="209"/>
        <end position="227"/>
    </location>
</feature>
<reference evidence="10" key="2">
    <citation type="submission" date="2018-07" db="EMBL/GenBank/DDBJ databases">
        <authorList>
            <person name="Quirk P.G."/>
            <person name="Krulwich T.A."/>
        </authorList>
    </citation>
    <scope>NUCLEOTIDE SEQUENCE</scope>
</reference>
<organism evidence="10">
    <name type="scientific">Culicoides sonorensis</name>
    <name type="common">Biting midge</name>
    <dbReference type="NCBI Taxonomy" id="179676"/>
    <lineage>
        <taxon>Eukaryota</taxon>
        <taxon>Metazoa</taxon>
        <taxon>Ecdysozoa</taxon>
        <taxon>Arthropoda</taxon>
        <taxon>Hexapoda</taxon>
        <taxon>Insecta</taxon>
        <taxon>Pterygota</taxon>
        <taxon>Neoptera</taxon>
        <taxon>Endopterygota</taxon>
        <taxon>Diptera</taxon>
        <taxon>Nematocera</taxon>
        <taxon>Chironomoidea</taxon>
        <taxon>Ceratopogonidae</taxon>
        <taxon>Ceratopogoninae</taxon>
        <taxon>Culicoides</taxon>
        <taxon>Monoculicoides</taxon>
    </lineage>
</organism>
<evidence type="ECO:0000313" key="10">
    <source>
        <dbReference type="EMBL" id="SSX31421.1"/>
    </source>
</evidence>
<dbReference type="PIRSF" id="PIRSF016104">
    <property type="entry name" value="GPI2"/>
    <property type="match status" value="1"/>
</dbReference>
<accession>A0A336MPC3</accession>
<dbReference type="EMBL" id="UFQS01001685">
    <property type="protein sequence ID" value="SSX11857.1"/>
    <property type="molecule type" value="Genomic_DNA"/>
</dbReference>
<feature type="transmembrane region" description="Helical" evidence="8">
    <location>
        <begin position="108"/>
        <end position="126"/>
    </location>
</feature>
<comment type="pathway">
    <text evidence="2">Glycolipid biosynthesis; glycosylphosphatidylinositol-anchor biosynthesis.</text>
</comment>
<proteinExistence type="inferred from homology"/>
<keyword evidence="4" id="KW-0337">GPI-anchor biosynthesis</keyword>
<evidence type="ECO:0000256" key="6">
    <source>
        <dbReference type="ARBA" id="ARBA00022989"/>
    </source>
</evidence>